<keyword evidence="6 9" id="KW-0658">Purine biosynthesis</keyword>
<evidence type="ECO:0000256" key="3">
    <source>
        <dbReference type="ARBA" id="ARBA00022598"/>
    </source>
</evidence>
<dbReference type="EC" id="6.3.5.2" evidence="9"/>
<name>A0A931PW94_FIMGI</name>
<evidence type="ECO:0000256" key="1">
    <source>
        <dbReference type="ARBA" id="ARBA00002332"/>
    </source>
</evidence>
<comment type="subunit">
    <text evidence="9">Homodimer.</text>
</comment>
<dbReference type="GO" id="GO:0005829">
    <property type="term" value="C:cytosol"/>
    <property type="evidence" value="ECO:0007669"/>
    <property type="project" value="TreeGrafter"/>
</dbReference>
<protein>
    <recommendedName>
        <fullName evidence="9">GMP synthase [glutamine-hydrolyzing]</fullName>
        <ecNumber evidence="9">6.3.5.2</ecNumber>
    </recommendedName>
    <alternativeName>
        <fullName evidence="9">GMP synthetase</fullName>
    </alternativeName>
    <alternativeName>
        <fullName evidence="9">Glutamine amidotransferase</fullName>
    </alternativeName>
</protein>
<evidence type="ECO:0000256" key="8">
    <source>
        <dbReference type="ARBA" id="ARBA00022962"/>
    </source>
</evidence>
<dbReference type="FunFam" id="3.40.50.880:FF:000001">
    <property type="entry name" value="GMP synthase [glutamine-hydrolyzing]"/>
    <property type="match status" value="1"/>
</dbReference>
<dbReference type="CDD" id="cd01742">
    <property type="entry name" value="GATase1_GMP_Synthase"/>
    <property type="match status" value="1"/>
</dbReference>
<dbReference type="InterPro" id="IPR025777">
    <property type="entry name" value="GMPS_ATP_PPase_dom"/>
</dbReference>
<keyword evidence="3 9" id="KW-0436">Ligase</keyword>
<reference evidence="12" key="1">
    <citation type="submission" date="2020-07" db="EMBL/GenBank/DDBJ databases">
        <title>Huge and variable diversity of episymbiotic CPR bacteria and DPANN archaea in groundwater ecosystems.</title>
        <authorList>
            <person name="He C.Y."/>
            <person name="Keren R."/>
            <person name="Whittaker M."/>
            <person name="Farag I.F."/>
            <person name="Doudna J."/>
            <person name="Cate J.H.D."/>
            <person name="Banfield J.F."/>
        </authorList>
    </citation>
    <scope>NUCLEOTIDE SEQUENCE</scope>
    <source>
        <strain evidence="12">NC_groundwater_17_Pr7_B-0.1um_64_12</strain>
    </source>
</reference>
<gene>
    <name evidence="9 12" type="primary">guaA</name>
    <name evidence="12" type="ORF">HYR64_08255</name>
</gene>
<dbReference type="Proteomes" id="UP000727962">
    <property type="component" value="Unassembled WGS sequence"/>
</dbReference>
<dbReference type="PROSITE" id="PS51553">
    <property type="entry name" value="GMPS_ATP_PPASE"/>
    <property type="match status" value="1"/>
</dbReference>
<evidence type="ECO:0000256" key="4">
    <source>
        <dbReference type="ARBA" id="ARBA00022741"/>
    </source>
</evidence>
<dbReference type="Gene3D" id="3.30.300.10">
    <property type="match status" value="1"/>
</dbReference>
<dbReference type="CDD" id="cd01997">
    <property type="entry name" value="GMP_synthase_C"/>
    <property type="match status" value="1"/>
</dbReference>
<dbReference type="Pfam" id="PF00117">
    <property type="entry name" value="GATase"/>
    <property type="match status" value="1"/>
</dbReference>
<evidence type="ECO:0000259" key="11">
    <source>
        <dbReference type="PROSITE" id="PS51553"/>
    </source>
</evidence>
<feature type="active site" evidence="9">
    <location>
        <position position="180"/>
    </location>
</feature>
<dbReference type="InterPro" id="IPR014729">
    <property type="entry name" value="Rossmann-like_a/b/a_fold"/>
</dbReference>
<dbReference type="Pfam" id="PF00958">
    <property type="entry name" value="GMP_synt_C"/>
    <property type="match status" value="1"/>
</dbReference>
<feature type="active site" evidence="9">
    <location>
        <position position="182"/>
    </location>
</feature>
<dbReference type="PROSITE" id="PS51273">
    <property type="entry name" value="GATASE_TYPE_1"/>
    <property type="match status" value="1"/>
</dbReference>
<dbReference type="SUPFAM" id="SSF52317">
    <property type="entry name" value="Class I glutamine amidotransferase-like"/>
    <property type="match status" value="1"/>
</dbReference>
<feature type="binding site" evidence="10">
    <location>
        <begin position="234"/>
        <end position="240"/>
    </location>
    <ligand>
        <name>ATP</name>
        <dbReference type="ChEBI" id="CHEBI:30616"/>
    </ligand>
</feature>
<dbReference type="EMBL" id="JACOSL010000051">
    <property type="protein sequence ID" value="MBI1757080.1"/>
    <property type="molecule type" value="Genomic_DNA"/>
</dbReference>
<evidence type="ECO:0000256" key="10">
    <source>
        <dbReference type="PROSITE-ProRule" id="PRU00886"/>
    </source>
</evidence>
<dbReference type="InterPro" id="IPR001674">
    <property type="entry name" value="GMP_synth_C"/>
</dbReference>
<dbReference type="PRINTS" id="PR00096">
    <property type="entry name" value="GATASE"/>
</dbReference>
<evidence type="ECO:0000256" key="9">
    <source>
        <dbReference type="HAMAP-Rule" id="MF_00344"/>
    </source>
</evidence>
<comment type="caution">
    <text evidence="12">The sequence shown here is derived from an EMBL/GenBank/DDBJ whole genome shotgun (WGS) entry which is preliminary data.</text>
</comment>
<dbReference type="PANTHER" id="PTHR11922:SF2">
    <property type="entry name" value="GMP SYNTHASE [GLUTAMINE-HYDROLYZING]"/>
    <property type="match status" value="1"/>
</dbReference>
<feature type="domain" description="GMPS ATP-PPase" evidence="11">
    <location>
        <begin position="207"/>
        <end position="396"/>
    </location>
</feature>
<accession>A0A931PW94</accession>
<evidence type="ECO:0000313" key="12">
    <source>
        <dbReference type="EMBL" id="MBI1757080.1"/>
    </source>
</evidence>
<keyword evidence="7 9" id="KW-0067">ATP-binding</keyword>
<dbReference type="InterPro" id="IPR017926">
    <property type="entry name" value="GATASE"/>
</dbReference>
<keyword evidence="5 9" id="KW-0332">GMP biosynthesis</keyword>
<dbReference type="NCBIfam" id="TIGR00888">
    <property type="entry name" value="guaA_Nterm"/>
    <property type="match status" value="1"/>
</dbReference>
<dbReference type="SUPFAM" id="SSF54810">
    <property type="entry name" value="GMP synthetase C-terminal dimerisation domain"/>
    <property type="match status" value="1"/>
</dbReference>
<comment type="pathway">
    <text evidence="2 9">Purine metabolism; GMP biosynthesis; GMP from XMP (L-Gln route): step 1/1.</text>
</comment>
<comment type="function">
    <text evidence="1 9">Catalyzes the synthesis of GMP from XMP.</text>
</comment>
<evidence type="ECO:0000256" key="6">
    <source>
        <dbReference type="ARBA" id="ARBA00022755"/>
    </source>
</evidence>
<dbReference type="FunFam" id="3.40.50.620:FF:000001">
    <property type="entry name" value="GMP synthase [glutamine-hydrolyzing]"/>
    <property type="match status" value="1"/>
</dbReference>
<dbReference type="NCBIfam" id="NF000848">
    <property type="entry name" value="PRK00074.1"/>
    <property type="match status" value="1"/>
</dbReference>
<sequence length="521" mass="57266">MGLTQLLTPPAVPKKHQTVLVVDFGGQYSQLIVRRVREFNIYSEMVPWQKAAERILADRPDAVILSGGPRSVLEPGAPDLDLSLIAGIPALGICYGHQLMAKNLGGVVETSSDKEYGSRHLTGIEAGSLASTIGVPEVWMSHGDQVRKTPPGFILTASTDTCPVAAFENAAARQYGVQFHPEVSHTPDGRKLLERFLLKHAGLKQDWSSESFIEETVASVQGQVGEGRVLCAVSGGVDSSVMAALLIRALGERAVCVFVDHGLLRKGEAEEVRETFGGHFKANLKAFDEQAAFFAALKGVTHPERKRKIVGEEFVKVFERHASELSDCDFLAQGTLYPDVIESGSSTAAKIKTHHNVGGLPDWMRMKLIEPLRWLFKDEVRAVGRALGLPEEMVEREPFPGPGLAVRITGEVTPERVRIVQDADWIFRTVLREHGLHRQIWQSYAALLDVRSVGVMGDERTYEHPIVLRAVASEDAMTARAVAIPFEVLEHVALRIVNEVRGVNRVFYDLTSKPPATIELE</sequence>
<proteinExistence type="inferred from homology"/>
<dbReference type="NCBIfam" id="TIGR00884">
    <property type="entry name" value="guaA_Cterm"/>
    <property type="match status" value="1"/>
</dbReference>
<dbReference type="Gene3D" id="3.40.50.880">
    <property type="match status" value="1"/>
</dbReference>
<dbReference type="Gene3D" id="3.40.50.620">
    <property type="entry name" value="HUPs"/>
    <property type="match status" value="1"/>
</dbReference>
<dbReference type="SUPFAM" id="SSF52402">
    <property type="entry name" value="Adenine nucleotide alpha hydrolases-like"/>
    <property type="match status" value="1"/>
</dbReference>
<dbReference type="PANTHER" id="PTHR11922">
    <property type="entry name" value="GMP SYNTHASE-RELATED"/>
    <property type="match status" value="1"/>
</dbReference>
<dbReference type="InterPro" id="IPR029062">
    <property type="entry name" value="Class_I_gatase-like"/>
</dbReference>
<dbReference type="InterPro" id="IPR004739">
    <property type="entry name" value="GMP_synth_GATase"/>
</dbReference>
<dbReference type="PRINTS" id="PR00099">
    <property type="entry name" value="CPSGATASE"/>
</dbReference>
<dbReference type="AlphaFoldDB" id="A0A931PW94"/>
<feature type="active site" description="Nucleophile" evidence="9">
    <location>
        <position position="94"/>
    </location>
</feature>
<dbReference type="HAMAP" id="MF_00344">
    <property type="entry name" value="GMP_synthase"/>
    <property type="match status" value="1"/>
</dbReference>
<dbReference type="FunFam" id="3.30.300.10:FF:000002">
    <property type="entry name" value="GMP synthase [glutamine-hydrolyzing]"/>
    <property type="match status" value="1"/>
</dbReference>
<keyword evidence="4 9" id="KW-0547">Nucleotide-binding</keyword>
<dbReference type="GO" id="GO:0005524">
    <property type="term" value="F:ATP binding"/>
    <property type="evidence" value="ECO:0007669"/>
    <property type="project" value="UniProtKB-UniRule"/>
</dbReference>
<comment type="catalytic activity">
    <reaction evidence="9">
        <text>XMP + L-glutamine + ATP + H2O = GMP + L-glutamate + AMP + diphosphate + 2 H(+)</text>
        <dbReference type="Rhea" id="RHEA:11680"/>
        <dbReference type="ChEBI" id="CHEBI:15377"/>
        <dbReference type="ChEBI" id="CHEBI:15378"/>
        <dbReference type="ChEBI" id="CHEBI:29985"/>
        <dbReference type="ChEBI" id="CHEBI:30616"/>
        <dbReference type="ChEBI" id="CHEBI:33019"/>
        <dbReference type="ChEBI" id="CHEBI:57464"/>
        <dbReference type="ChEBI" id="CHEBI:58115"/>
        <dbReference type="ChEBI" id="CHEBI:58359"/>
        <dbReference type="ChEBI" id="CHEBI:456215"/>
        <dbReference type="EC" id="6.3.5.2"/>
    </reaction>
</comment>
<evidence type="ECO:0000313" key="13">
    <source>
        <dbReference type="Proteomes" id="UP000727962"/>
    </source>
</evidence>
<dbReference type="PRINTS" id="PR00097">
    <property type="entry name" value="ANTSNTHASEII"/>
</dbReference>
<organism evidence="12 13">
    <name type="scientific">Fimbriimonas ginsengisoli</name>
    <dbReference type="NCBI Taxonomy" id="1005039"/>
    <lineage>
        <taxon>Bacteria</taxon>
        <taxon>Bacillati</taxon>
        <taxon>Armatimonadota</taxon>
        <taxon>Fimbriimonadia</taxon>
        <taxon>Fimbriimonadales</taxon>
        <taxon>Fimbriimonadaceae</taxon>
        <taxon>Fimbriimonas</taxon>
    </lineage>
</organism>
<evidence type="ECO:0000256" key="2">
    <source>
        <dbReference type="ARBA" id="ARBA00005153"/>
    </source>
</evidence>
<keyword evidence="8 9" id="KW-0315">Glutamine amidotransferase</keyword>
<dbReference type="InterPro" id="IPR022955">
    <property type="entry name" value="GMP_synthase"/>
</dbReference>
<evidence type="ECO:0000256" key="7">
    <source>
        <dbReference type="ARBA" id="ARBA00022840"/>
    </source>
</evidence>
<dbReference type="GO" id="GO:0003921">
    <property type="term" value="F:GMP synthase activity"/>
    <property type="evidence" value="ECO:0007669"/>
    <property type="project" value="InterPro"/>
</dbReference>
<evidence type="ECO:0000256" key="5">
    <source>
        <dbReference type="ARBA" id="ARBA00022749"/>
    </source>
</evidence>